<keyword evidence="2" id="KW-1185">Reference proteome</keyword>
<dbReference type="AlphaFoldDB" id="A0A1W1VBC2"/>
<proteinExistence type="predicted"/>
<evidence type="ECO:0000313" key="2">
    <source>
        <dbReference type="Proteomes" id="UP000192368"/>
    </source>
</evidence>
<dbReference type="Proteomes" id="UP000192368">
    <property type="component" value="Unassembled WGS sequence"/>
</dbReference>
<dbReference type="Pfam" id="PF06078">
    <property type="entry name" value="DUF937"/>
    <property type="match status" value="1"/>
</dbReference>
<accession>A0A1W1VBC2</accession>
<gene>
    <name evidence="1" type="ORF">SAMN00017477_1615</name>
</gene>
<dbReference type="InterPro" id="IPR009282">
    <property type="entry name" value="DUF937"/>
</dbReference>
<sequence>MFVELLGAKNIASKQGLSSKDFAKGVGALLPELLDRLNKKTEEPQDVDRLNEILKRHEDDDFSRSQSYIENLENSEKENMIDAILGGKRKEIEQETSQKTGLDDETIKKILKIAAPIILLYLSKNKKQKKLNKEDLRKETSEMNKKAKEVGIYGSFVKLLDKDGDGKVLDDLLGL</sequence>
<dbReference type="EMBL" id="FWWR01000011">
    <property type="protein sequence ID" value="SMB90351.1"/>
    <property type="molecule type" value="Genomic_DNA"/>
</dbReference>
<protein>
    <submittedName>
        <fullName evidence="1">Uncharacterized protein</fullName>
    </submittedName>
</protein>
<organism evidence="1 2">
    <name type="scientific">Peptoniphilus asaccharolyticus DSM 20463</name>
    <dbReference type="NCBI Taxonomy" id="573058"/>
    <lineage>
        <taxon>Bacteria</taxon>
        <taxon>Bacillati</taxon>
        <taxon>Bacillota</taxon>
        <taxon>Tissierellia</taxon>
        <taxon>Tissierellales</taxon>
        <taxon>Peptoniphilaceae</taxon>
        <taxon>Peptoniphilus</taxon>
    </lineage>
</organism>
<name>A0A1W1VBC2_PEPAS</name>
<reference evidence="2" key="1">
    <citation type="submission" date="2017-04" db="EMBL/GenBank/DDBJ databases">
        <authorList>
            <person name="Varghese N."/>
            <person name="Submissions S."/>
        </authorList>
    </citation>
    <scope>NUCLEOTIDE SEQUENCE [LARGE SCALE GENOMIC DNA]</scope>
    <source>
        <strain evidence="2">DSM 20463</strain>
    </source>
</reference>
<evidence type="ECO:0000313" key="1">
    <source>
        <dbReference type="EMBL" id="SMB90351.1"/>
    </source>
</evidence>